<feature type="transmembrane region" description="Helical" evidence="12">
    <location>
        <begin position="269"/>
        <end position="294"/>
    </location>
</feature>
<feature type="transmembrane region" description="Helical" evidence="12">
    <location>
        <begin position="300"/>
        <end position="318"/>
    </location>
</feature>
<dbReference type="PANTHER" id="PTHR24223:SF447">
    <property type="entry name" value="MULTIDRUG RESISTANCE-ASSOCIATED PROTEIN 5"/>
    <property type="match status" value="1"/>
</dbReference>
<evidence type="ECO:0000256" key="7">
    <source>
        <dbReference type="ARBA" id="ARBA00022840"/>
    </source>
</evidence>
<dbReference type="InterPro" id="IPR011527">
    <property type="entry name" value="ABC1_TM_dom"/>
</dbReference>
<feature type="transmembrane region" description="Helical" evidence="12">
    <location>
        <begin position="957"/>
        <end position="976"/>
    </location>
</feature>
<feature type="domain" description="ABC transporter" evidence="13">
    <location>
        <begin position="1138"/>
        <end position="1372"/>
    </location>
</feature>
<evidence type="ECO:0000313" key="15">
    <source>
        <dbReference type="EMBL" id="CAJ0610016.1"/>
    </source>
</evidence>
<dbReference type="CDD" id="cd18599">
    <property type="entry name" value="ABC_6TM_MRP5_8_9_D2"/>
    <property type="match status" value="1"/>
</dbReference>
<evidence type="ECO:0000256" key="3">
    <source>
        <dbReference type="ARBA" id="ARBA00022448"/>
    </source>
</evidence>
<dbReference type="PROSITE" id="PS00211">
    <property type="entry name" value="ABC_TRANSPORTER_1"/>
    <property type="match status" value="1"/>
</dbReference>
<evidence type="ECO:0000256" key="12">
    <source>
        <dbReference type="SAM" id="Phobius"/>
    </source>
</evidence>
<keyword evidence="7" id="KW-0067">ATP-binding</keyword>
<dbReference type="FunFam" id="1.20.1560.10:FF:000162">
    <property type="entry name" value="Predicted protein"/>
    <property type="match status" value="1"/>
</dbReference>
<dbReference type="Gene3D" id="1.20.1560.10">
    <property type="entry name" value="ABC transporter type 1, transmembrane domain"/>
    <property type="match status" value="2"/>
</dbReference>
<organism evidence="15 16">
    <name type="scientific">Cylicocyclus nassatus</name>
    <name type="common">Nematode worm</name>
    <dbReference type="NCBI Taxonomy" id="53992"/>
    <lineage>
        <taxon>Eukaryota</taxon>
        <taxon>Metazoa</taxon>
        <taxon>Ecdysozoa</taxon>
        <taxon>Nematoda</taxon>
        <taxon>Chromadorea</taxon>
        <taxon>Rhabditida</taxon>
        <taxon>Rhabditina</taxon>
        <taxon>Rhabditomorpha</taxon>
        <taxon>Strongyloidea</taxon>
        <taxon>Strongylidae</taxon>
        <taxon>Cylicocyclus</taxon>
    </lineage>
</organism>
<dbReference type="CDD" id="cd03250">
    <property type="entry name" value="ABCC_MRP_domain1"/>
    <property type="match status" value="1"/>
</dbReference>
<dbReference type="PANTHER" id="PTHR24223">
    <property type="entry name" value="ATP-BINDING CASSETTE SUB-FAMILY C"/>
    <property type="match status" value="1"/>
</dbReference>
<feature type="domain" description="ABC transporter" evidence="13">
    <location>
        <begin position="472"/>
        <end position="712"/>
    </location>
</feature>
<accession>A0AA36HGK4</accession>
<evidence type="ECO:0000259" key="14">
    <source>
        <dbReference type="PROSITE" id="PS50929"/>
    </source>
</evidence>
<evidence type="ECO:0000256" key="11">
    <source>
        <dbReference type="SAM" id="MobiDB-lite"/>
    </source>
</evidence>
<dbReference type="SUPFAM" id="SSF90123">
    <property type="entry name" value="ABC transporter transmembrane region"/>
    <property type="match status" value="2"/>
</dbReference>
<evidence type="ECO:0000256" key="9">
    <source>
        <dbReference type="ARBA" id="ARBA00023136"/>
    </source>
</evidence>
<keyword evidence="3" id="KW-0813">Transport</keyword>
<feature type="transmembrane region" description="Helical" evidence="12">
    <location>
        <begin position="383"/>
        <end position="404"/>
    </location>
</feature>
<keyword evidence="6" id="KW-0547">Nucleotide-binding</keyword>
<evidence type="ECO:0000256" key="1">
    <source>
        <dbReference type="ARBA" id="ARBA00004127"/>
    </source>
</evidence>
<feature type="compositionally biased region" description="Low complexity" evidence="11">
    <location>
        <begin position="1383"/>
        <end position="1394"/>
    </location>
</feature>
<dbReference type="InterPro" id="IPR050173">
    <property type="entry name" value="ABC_transporter_C-like"/>
</dbReference>
<dbReference type="InterPro" id="IPR003439">
    <property type="entry name" value="ABC_transporter-like_ATP-bd"/>
</dbReference>
<evidence type="ECO:0000256" key="5">
    <source>
        <dbReference type="ARBA" id="ARBA00022737"/>
    </source>
</evidence>
<keyword evidence="9 12" id="KW-0472">Membrane</keyword>
<gene>
    <name evidence="15" type="ORF">CYNAS_LOCUS21999</name>
</gene>
<dbReference type="Pfam" id="PF00005">
    <property type="entry name" value="ABC_tran"/>
    <property type="match status" value="2"/>
</dbReference>
<keyword evidence="16" id="KW-1185">Reference proteome</keyword>
<feature type="transmembrane region" description="Helical" evidence="12">
    <location>
        <begin position="1044"/>
        <end position="1067"/>
    </location>
</feature>
<feature type="transmembrane region" description="Helical" evidence="12">
    <location>
        <begin position="930"/>
        <end position="951"/>
    </location>
</feature>
<comment type="subcellular location">
    <subcellularLocation>
        <location evidence="1">Endomembrane system</location>
        <topology evidence="1">Multi-pass membrane protein</topology>
    </subcellularLocation>
</comment>
<evidence type="ECO:0000259" key="13">
    <source>
        <dbReference type="PROSITE" id="PS50893"/>
    </source>
</evidence>
<feature type="transmembrane region" description="Helical" evidence="12">
    <location>
        <begin position="410"/>
        <end position="429"/>
    </location>
</feature>
<dbReference type="Proteomes" id="UP001176961">
    <property type="component" value="Unassembled WGS sequence"/>
</dbReference>
<keyword evidence="10" id="KW-0325">Glycoprotein</keyword>
<keyword evidence="4 12" id="KW-0812">Transmembrane</keyword>
<reference evidence="15" key="1">
    <citation type="submission" date="2023-07" db="EMBL/GenBank/DDBJ databases">
        <authorList>
            <consortium name="CYATHOMIX"/>
        </authorList>
    </citation>
    <scope>NUCLEOTIDE SEQUENCE</scope>
    <source>
        <strain evidence="15">N/A</strain>
    </source>
</reference>
<dbReference type="CDD" id="cd03244">
    <property type="entry name" value="ABCC_MRP_domain2"/>
    <property type="match status" value="1"/>
</dbReference>
<feature type="transmembrane region" description="Helical" evidence="12">
    <location>
        <begin position="861"/>
        <end position="881"/>
    </location>
</feature>
<dbReference type="SMART" id="SM00382">
    <property type="entry name" value="AAA"/>
    <property type="match status" value="2"/>
</dbReference>
<dbReference type="FunFam" id="3.40.50.300:FF:000163">
    <property type="entry name" value="Multidrug resistance-associated protein member 4"/>
    <property type="match status" value="1"/>
</dbReference>
<dbReference type="CDD" id="cd18592">
    <property type="entry name" value="ABC_6TM_MRP5_8_9_D1"/>
    <property type="match status" value="1"/>
</dbReference>
<evidence type="ECO:0000256" key="8">
    <source>
        <dbReference type="ARBA" id="ARBA00022989"/>
    </source>
</evidence>
<dbReference type="SUPFAM" id="SSF52540">
    <property type="entry name" value="P-loop containing nucleoside triphosphate hydrolases"/>
    <property type="match status" value="2"/>
</dbReference>
<feature type="transmembrane region" description="Helical" evidence="12">
    <location>
        <begin position="798"/>
        <end position="822"/>
    </location>
</feature>
<evidence type="ECO:0000256" key="6">
    <source>
        <dbReference type="ARBA" id="ARBA00022741"/>
    </source>
</evidence>
<evidence type="ECO:0000256" key="4">
    <source>
        <dbReference type="ARBA" id="ARBA00022692"/>
    </source>
</evidence>
<evidence type="ECO:0000256" key="2">
    <source>
        <dbReference type="ARBA" id="ARBA00009726"/>
    </source>
</evidence>
<dbReference type="EMBL" id="CATQJL010000326">
    <property type="protein sequence ID" value="CAJ0610016.1"/>
    <property type="molecule type" value="Genomic_DNA"/>
</dbReference>
<dbReference type="GO" id="GO:0016020">
    <property type="term" value="C:membrane"/>
    <property type="evidence" value="ECO:0007669"/>
    <property type="project" value="InterPro"/>
</dbReference>
<comment type="caution">
    <text evidence="15">The sequence shown here is derived from an EMBL/GenBank/DDBJ whole genome shotgun (WGS) entry which is preliminary data.</text>
</comment>
<dbReference type="GO" id="GO:0012505">
    <property type="term" value="C:endomembrane system"/>
    <property type="evidence" value="ECO:0007669"/>
    <property type="project" value="UniProtKB-SubCell"/>
</dbReference>
<protein>
    <submittedName>
        <fullName evidence="15">Uncharacterized protein</fullName>
    </submittedName>
</protein>
<feature type="transmembrane region" description="Helical" evidence="12">
    <location>
        <begin position="156"/>
        <end position="181"/>
    </location>
</feature>
<dbReference type="InterPro" id="IPR027417">
    <property type="entry name" value="P-loop_NTPase"/>
</dbReference>
<name>A0AA36HGK4_CYLNA</name>
<feature type="domain" description="ABC transmembrane type-1" evidence="14">
    <location>
        <begin position="157"/>
        <end position="441"/>
    </location>
</feature>
<keyword evidence="5" id="KW-0677">Repeat</keyword>
<dbReference type="InterPro" id="IPR003593">
    <property type="entry name" value="AAA+_ATPase"/>
</dbReference>
<dbReference type="Pfam" id="PF00664">
    <property type="entry name" value="ABC_membrane"/>
    <property type="match status" value="2"/>
</dbReference>
<dbReference type="GO" id="GO:0016887">
    <property type="term" value="F:ATP hydrolysis activity"/>
    <property type="evidence" value="ECO:0007669"/>
    <property type="project" value="InterPro"/>
</dbReference>
<dbReference type="FunFam" id="1.20.1560.10:FF:000015">
    <property type="entry name" value="multidrug resistance-associated protein 5 isoform X1"/>
    <property type="match status" value="1"/>
</dbReference>
<dbReference type="InterPro" id="IPR017871">
    <property type="entry name" value="ABC_transporter-like_CS"/>
</dbReference>
<dbReference type="Gene3D" id="3.40.50.300">
    <property type="entry name" value="P-loop containing nucleotide triphosphate hydrolases"/>
    <property type="match status" value="2"/>
</dbReference>
<dbReference type="PROSITE" id="PS50929">
    <property type="entry name" value="ABC_TM1F"/>
    <property type="match status" value="2"/>
</dbReference>
<feature type="region of interest" description="Disordered" evidence="11">
    <location>
        <begin position="1383"/>
        <end position="1463"/>
    </location>
</feature>
<dbReference type="GO" id="GO:0005524">
    <property type="term" value="F:ATP binding"/>
    <property type="evidence" value="ECO:0007669"/>
    <property type="project" value="UniProtKB-KW"/>
</dbReference>
<sequence>MATSDEERVQLDPGDGDAGVEVYPRVVYSKGSTNSMATDPAERYTHGGAKKTMTRYVSSLKNMVPIRKGKRSGVKGGAKIDESGLFSFVTYSWVFEYLYSAFKGKLDKDQVWNCSIYDASNVNMARMEVLWEEELKRSPQSPSLFRALFRFIKTRLWAACGVFLFCLIFGFIGPTCLIRGLVQFAERPPMKGEPVNYRLGISLVVAITIVEMARVLSYGATWAVSYRTGIRVRGALLGLLFKRLLGSRNLGKKSAAEVVNMFANDGQRLFDAVTFAPLVIVGPLVLIGGVAYLLAVVGRWSLLGILVFFVFDVIQYGLGKTMVRCRNNAIEKTEKRINLMGEIIRCIRIIKINCMEESFSKRVEQMRHAEKVDIQTAGYAQSLAIACGPVVPVVAAVLTFLGVVLSGNDLLASDAFSAITVFFVMLFGIRMIPYGSRYLAEAVVAIRRIQEILLYEQWETVQPHAQDQSVAVRFRNSTFMWNPPISEPTSTPTEATPVNTQQSAFSLDNISLIIRKKELTGVCGAVGSGKSALLNSIIGHMFTVAGDVEVGGSFAYVPQTPWIQNATVQENILFGSVMNSQRYYKAMSSCQLTKDMESLAAGDQTEIGERGVTLSGGQKARVSLARAIFAHRDIYLLDDIFSSLDKKVAEKIFENAVRDVLSSKTVILVTTDPQRLAKCDRVVFMDSGRVVAHGSHEELMVTCTLYKEYCESIHVHEEISTHESILDNSNQEGRVSSLSDDDIDKMEDIADTRDPGEKLISKQENTNKGKLVDEEEDYGLAAMSFSIYKSYARAAGGLIIWILLFIAFMLNVSASIFSTFWLSRWLKTGHGEELVEVNGSVRLHSEGSLADSPDTPFYSTVYGISLVILFVSGLIKAMIFVKVSLNAASRLHNNMFSSVVRGTVGFFDATPTGRILNRFSKDMDEIDVKLPFTAEVFLQNMITCVGFLLVIAWVFPAFLIACIPLFAVFLLFVMCFRAGIRSLKRSENISRSPLFDHITTTIEGLACIHSYGQSPRFLELLKQKLDANSGAVFMFQSAMRWLAVWLDLLVVIITSIVAFFIVILTGTLSPADAGMALALAVQMSGIFQFAVRTQTELEAKMTSVERVVYYSENIQSEGDWETKKGIDVPKEWPQNGQIDFQSVKLRYRPKFPLALNDVTFEIKPREKIGVIGRTGSGKSSLANVLYRLYPLTWGRIFIDGVDIATIGLHRLRRAMSFIPQDPVLFAGTIRSNLDSNNFFTDSELWSALEKTYLKSLIANLDKKLESDVTAGGENFSVGERQLLCLTKALLMNAKIVILDEATASLDMSTDKLIQKVIREVFKDATIILIAHRLENVYGLDRVLMMDGGKVVEFDRPEVLLNKTASELRVLVRQTAGADEIFVESEGAGSESSPEIMDRREINDSESVPEIVNKDVSPDTESIPEMLEKQASDEEDDSVEILDRPTNQSSLEDDDMEVVPKPNP</sequence>
<dbReference type="PROSITE" id="PS50893">
    <property type="entry name" value="ABC_TRANSPORTER_2"/>
    <property type="match status" value="2"/>
</dbReference>
<dbReference type="GO" id="GO:0140359">
    <property type="term" value="F:ABC-type transporter activity"/>
    <property type="evidence" value="ECO:0007669"/>
    <property type="project" value="InterPro"/>
</dbReference>
<dbReference type="InterPro" id="IPR036640">
    <property type="entry name" value="ABC1_TM_sf"/>
</dbReference>
<evidence type="ECO:0000256" key="10">
    <source>
        <dbReference type="ARBA" id="ARBA00023180"/>
    </source>
</evidence>
<keyword evidence="8 12" id="KW-1133">Transmembrane helix</keyword>
<feature type="domain" description="ABC transmembrane type-1" evidence="14">
    <location>
        <begin position="802"/>
        <end position="1099"/>
    </location>
</feature>
<comment type="similarity">
    <text evidence="2">Belongs to the ABC transporter superfamily. ABCC family. Conjugate transporter (TC 3.A.1.208) subfamily.</text>
</comment>
<proteinExistence type="inferred from homology"/>
<feature type="transmembrane region" description="Helical" evidence="12">
    <location>
        <begin position="201"/>
        <end position="224"/>
    </location>
</feature>
<evidence type="ECO:0000313" key="16">
    <source>
        <dbReference type="Proteomes" id="UP001176961"/>
    </source>
</evidence>
<dbReference type="FunFam" id="3.40.50.300:FF:000997">
    <property type="entry name" value="Multidrug resistance-associated protein 1"/>
    <property type="match status" value="1"/>
</dbReference>